<dbReference type="Proteomes" id="UP000192578">
    <property type="component" value="Unassembled WGS sequence"/>
</dbReference>
<dbReference type="GO" id="GO:0003924">
    <property type="term" value="F:GTPase activity"/>
    <property type="evidence" value="ECO:0007669"/>
    <property type="project" value="UniProtKB-ARBA"/>
</dbReference>
<dbReference type="OrthoDB" id="364892at2759"/>
<dbReference type="GO" id="GO:0042256">
    <property type="term" value="P:cytosolic ribosome assembly"/>
    <property type="evidence" value="ECO:0007669"/>
    <property type="project" value="TreeGrafter"/>
</dbReference>
<accession>A0A1W0WHL6</accession>
<dbReference type="GO" id="GO:0005829">
    <property type="term" value="C:cytosol"/>
    <property type="evidence" value="ECO:0007669"/>
    <property type="project" value="TreeGrafter"/>
</dbReference>
<name>A0A1W0WHL6_HYPEX</name>
<evidence type="ECO:0000313" key="3">
    <source>
        <dbReference type="Proteomes" id="UP000192578"/>
    </source>
</evidence>
<dbReference type="PANTHER" id="PTHR42908:SF3">
    <property type="entry name" value="ELONGATION FACTOR-LIKE GTPASE 1"/>
    <property type="match status" value="1"/>
</dbReference>
<comment type="caution">
    <text evidence="2">The sequence shown here is derived from an EMBL/GenBank/DDBJ whole genome shotgun (WGS) entry which is preliminary data.</text>
</comment>
<dbReference type="PANTHER" id="PTHR42908">
    <property type="entry name" value="TRANSLATION ELONGATION FACTOR-RELATED"/>
    <property type="match status" value="1"/>
</dbReference>
<feature type="domain" description="Elongation factor EFG" evidence="1">
    <location>
        <begin position="1"/>
        <end position="84"/>
    </location>
</feature>
<protein>
    <submittedName>
        <fullName evidence="2">Elongation</fullName>
    </submittedName>
</protein>
<keyword evidence="3" id="KW-1185">Reference proteome</keyword>
<dbReference type="InterPro" id="IPR035647">
    <property type="entry name" value="EFG_III/V"/>
</dbReference>
<sequence>MNEMLEKNRTERGKVYGVINRRRGRVISDHMLEGSDTFNITTSIPVCESFGFAEEIRKKTSGLALPQLVFSHWEVLEVDPFWIPTTEEEYTHYGDKADAENIARRYMNQVRKRKGLPVEEKVVAHAEKQRTIKKNK</sequence>
<dbReference type="CDD" id="cd04096">
    <property type="entry name" value="eEF2_snRNP_like_C"/>
    <property type="match status" value="1"/>
</dbReference>
<reference evidence="3" key="1">
    <citation type="submission" date="2017-01" db="EMBL/GenBank/DDBJ databases">
        <title>Comparative genomics of anhydrobiosis in the tardigrade Hypsibius dujardini.</title>
        <authorList>
            <person name="Yoshida Y."/>
            <person name="Koutsovoulos G."/>
            <person name="Laetsch D."/>
            <person name="Stevens L."/>
            <person name="Kumar S."/>
            <person name="Horikawa D."/>
            <person name="Ishino K."/>
            <person name="Komine S."/>
            <person name="Tomita M."/>
            <person name="Blaxter M."/>
            <person name="Arakawa K."/>
        </authorList>
    </citation>
    <scope>NUCLEOTIDE SEQUENCE [LARGE SCALE GENOMIC DNA]</scope>
    <source>
        <strain evidence="3">Z151</strain>
    </source>
</reference>
<evidence type="ECO:0000259" key="1">
    <source>
        <dbReference type="SMART" id="SM00838"/>
    </source>
</evidence>
<dbReference type="InterPro" id="IPR000640">
    <property type="entry name" value="EFG_V-like"/>
</dbReference>
<dbReference type="AlphaFoldDB" id="A0A1W0WHL6"/>
<dbReference type="Gene3D" id="3.30.70.240">
    <property type="match status" value="1"/>
</dbReference>
<dbReference type="GO" id="GO:1990904">
    <property type="term" value="C:ribonucleoprotein complex"/>
    <property type="evidence" value="ECO:0007669"/>
    <property type="project" value="TreeGrafter"/>
</dbReference>
<evidence type="ECO:0000313" key="2">
    <source>
        <dbReference type="EMBL" id="OQV14695.1"/>
    </source>
</evidence>
<dbReference type="SUPFAM" id="SSF54980">
    <property type="entry name" value="EF-G C-terminal domain-like"/>
    <property type="match status" value="1"/>
</dbReference>
<dbReference type="GO" id="GO:0043022">
    <property type="term" value="F:ribosome binding"/>
    <property type="evidence" value="ECO:0007669"/>
    <property type="project" value="TreeGrafter"/>
</dbReference>
<dbReference type="Pfam" id="PF00679">
    <property type="entry name" value="EFG_C"/>
    <property type="match status" value="1"/>
</dbReference>
<proteinExistence type="predicted"/>
<dbReference type="SMART" id="SM00838">
    <property type="entry name" value="EFG_C"/>
    <property type="match status" value="1"/>
</dbReference>
<gene>
    <name evidence="2" type="ORF">BV898_11070</name>
</gene>
<organism evidence="2 3">
    <name type="scientific">Hypsibius exemplaris</name>
    <name type="common">Freshwater tardigrade</name>
    <dbReference type="NCBI Taxonomy" id="2072580"/>
    <lineage>
        <taxon>Eukaryota</taxon>
        <taxon>Metazoa</taxon>
        <taxon>Ecdysozoa</taxon>
        <taxon>Tardigrada</taxon>
        <taxon>Eutardigrada</taxon>
        <taxon>Parachela</taxon>
        <taxon>Hypsibioidea</taxon>
        <taxon>Hypsibiidae</taxon>
        <taxon>Hypsibius</taxon>
    </lineage>
</organism>
<dbReference type="EMBL" id="MTYJ01000100">
    <property type="protein sequence ID" value="OQV14695.1"/>
    <property type="molecule type" value="Genomic_DNA"/>
</dbReference>
<dbReference type="FunFam" id="3.30.70.240:FF:000006">
    <property type="entry name" value="Elongation factor like GTPase 1"/>
    <property type="match status" value="1"/>
</dbReference>